<reference evidence="2 3" key="1">
    <citation type="submission" date="2018-06" db="EMBL/GenBank/DDBJ databases">
        <authorList>
            <consortium name="Pathogen Informatics"/>
            <person name="Doyle S."/>
        </authorList>
    </citation>
    <scope>NUCLEOTIDE SEQUENCE [LARGE SCALE GENOMIC DNA]</scope>
    <source>
        <strain evidence="2 3">NCTC12221</strain>
    </source>
</reference>
<feature type="coiled-coil region" evidence="1">
    <location>
        <begin position="466"/>
        <end position="493"/>
    </location>
</feature>
<evidence type="ECO:0000313" key="3">
    <source>
        <dbReference type="Proteomes" id="UP000255335"/>
    </source>
</evidence>
<organism evidence="2 3">
    <name type="scientific">Helicobacter cinaedi</name>
    <dbReference type="NCBI Taxonomy" id="213"/>
    <lineage>
        <taxon>Bacteria</taxon>
        <taxon>Pseudomonadati</taxon>
        <taxon>Campylobacterota</taxon>
        <taxon>Epsilonproteobacteria</taxon>
        <taxon>Campylobacterales</taxon>
        <taxon>Helicobacteraceae</taxon>
        <taxon>Helicobacter</taxon>
    </lineage>
</organism>
<name>A0A377JQB0_9HELI</name>
<evidence type="ECO:0000256" key="1">
    <source>
        <dbReference type="SAM" id="Coils"/>
    </source>
</evidence>
<proteinExistence type="predicted"/>
<dbReference type="Proteomes" id="UP000255335">
    <property type="component" value="Unassembled WGS sequence"/>
</dbReference>
<evidence type="ECO:0000313" key="2">
    <source>
        <dbReference type="EMBL" id="STP09918.1"/>
    </source>
</evidence>
<dbReference type="EMBL" id="UGHZ01000001">
    <property type="protein sequence ID" value="STP09918.1"/>
    <property type="molecule type" value="Genomic_DNA"/>
</dbReference>
<protein>
    <submittedName>
        <fullName evidence="2">Putative ATPase</fullName>
    </submittedName>
</protein>
<dbReference type="AlphaFoldDB" id="A0A377JQB0"/>
<sequence>MQLFEPVSVKGCADVSAEIKKISELYALEEKMISFDILQINTLYRGEKKKDFTSLSPEERDKILSNDAEYNKNDFEIRQVYDVTLRGLRENDLAPFVDLRLDSHCYELSLDLKAGLEVKNDESFFQALYEEITRKKIMHNVVIRLFDSGVKQEIINLKELFSQLQISGVLESAQSLVIAKASFIPEMEASFRFILQEEWNKTHSESIEFASYAAKSGELVGISLKHQAGMSGRNLKGDFINVKKQESESDDKIQKLRFKDSEFSIEEKEDEVLYYAAQDGYVSVGEGELRILLDFNFPEVSLRKSGSLLGGDKKGFVVEVTCADPNQDAIGASIVLEAQDIKIYGSVAENAKVVAKKLEINGQTHQSAVIQADEMSIDIHKGSAMGEKIRINRLELGNVEGEEIVIEQANGGSIEARKITINSLHSHTRISVSEHLYIKAMSGGENHISINSRSSLKAKQEVQHFNAQIERNIKEMNMLLAVLNKDLARVRKTKPIVEKIKHIMEENKKNNKPNERSITESVAQYVVLLRRTKYLKERLLTLQAQSKDFSSALENLDLQTQNAKITSGAPWQNDNEIVYESFFPEVKDIMLLSHGEEVDIGIDKESLKLVREVRS</sequence>
<dbReference type="RefSeq" id="WP_115026494.1">
    <property type="nucleotide sequence ID" value="NZ_UGHZ01000001.1"/>
</dbReference>
<accession>A0A377JQB0</accession>
<gene>
    <name evidence="2" type="ORF">NCTC12221_01376</name>
</gene>
<keyword evidence="1" id="KW-0175">Coiled coil</keyword>